<reference evidence="1 2" key="1">
    <citation type="submission" date="2023-10" db="EMBL/GenBank/DDBJ databases">
        <title>Genomes of two closely related lineages of the louse Polyplax serrata with different host specificities.</title>
        <authorList>
            <person name="Martinu J."/>
            <person name="Tarabai H."/>
            <person name="Stefka J."/>
            <person name="Hypsa V."/>
        </authorList>
    </citation>
    <scope>NUCLEOTIDE SEQUENCE [LARGE SCALE GENOMIC DNA]</scope>
    <source>
        <strain evidence="1">HR10_N</strain>
    </source>
</reference>
<dbReference type="AlphaFoldDB" id="A0AAN8SFV6"/>
<dbReference type="EMBL" id="JAWJWE010000001">
    <property type="protein sequence ID" value="KAK6644916.1"/>
    <property type="molecule type" value="Genomic_DNA"/>
</dbReference>
<organism evidence="1 2">
    <name type="scientific">Polyplax serrata</name>
    <name type="common">Common mouse louse</name>
    <dbReference type="NCBI Taxonomy" id="468196"/>
    <lineage>
        <taxon>Eukaryota</taxon>
        <taxon>Metazoa</taxon>
        <taxon>Ecdysozoa</taxon>
        <taxon>Arthropoda</taxon>
        <taxon>Hexapoda</taxon>
        <taxon>Insecta</taxon>
        <taxon>Pterygota</taxon>
        <taxon>Neoptera</taxon>
        <taxon>Paraneoptera</taxon>
        <taxon>Psocodea</taxon>
        <taxon>Troctomorpha</taxon>
        <taxon>Phthiraptera</taxon>
        <taxon>Anoplura</taxon>
        <taxon>Polyplacidae</taxon>
        <taxon>Polyplax</taxon>
    </lineage>
</organism>
<protein>
    <submittedName>
        <fullName evidence="1">Uncharacterized protein</fullName>
    </submittedName>
</protein>
<comment type="caution">
    <text evidence="1">The sequence shown here is derived from an EMBL/GenBank/DDBJ whole genome shotgun (WGS) entry which is preliminary data.</text>
</comment>
<accession>A0AAN8SFV6</accession>
<evidence type="ECO:0000313" key="1">
    <source>
        <dbReference type="EMBL" id="KAK6644916.1"/>
    </source>
</evidence>
<dbReference type="Proteomes" id="UP001372834">
    <property type="component" value="Unassembled WGS sequence"/>
</dbReference>
<gene>
    <name evidence="1" type="ORF">RUM43_001192</name>
</gene>
<name>A0AAN8SFV6_POLSC</name>
<feature type="non-terminal residue" evidence="1">
    <location>
        <position position="1"/>
    </location>
</feature>
<sequence length="84" mass="9853">IHHDIFYCLEHPSLGFKLGDGRAKSKIFFAVKRSAMCIIENSIGKKKRKRRAKTSLIMNEEIKYEYERKKYVGPNYREGKANSE</sequence>
<proteinExistence type="predicted"/>
<evidence type="ECO:0000313" key="2">
    <source>
        <dbReference type="Proteomes" id="UP001372834"/>
    </source>
</evidence>